<dbReference type="PANTHER" id="PTHR31147:SF66">
    <property type="entry name" value="OS05G0315700 PROTEIN"/>
    <property type="match status" value="1"/>
</dbReference>
<dbReference type="AlphaFoldDB" id="A0A3Q7X311"/>
<dbReference type="KEGG" id="cam:101506394"/>
<dbReference type="Pfam" id="PF02458">
    <property type="entry name" value="Transferase"/>
    <property type="match status" value="1"/>
</dbReference>
<dbReference type="PANTHER" id="PTHR31147">
    <property type="entry name" value="ACYL TRANSFERASE 4"/>
    <property type="match status" value="1"/>
</dbReference>
<evidence type="ECO:0000256" key="1">
    <source>
        <dbReference type="ARBA" id="ARBA00009861"/>
    </source>
</evidence>
<reference evidence="3" key="1">
    <citation type="journal article" date="2013" name="Nat. Biotechnol.">
        <title>Draft genome sequence of chickpea (Cicer arietinum) provides a resource for trait improvement.</title>
        <authorList>
            <person name="Varshney R.K."/>
            <person name="Song C."/>
            <person name="Saxena R.K."/>
            <person name="Azam S."/>
            <person name="Yu S."/>
            <person name="Sharpe A.G."/>
            <person name="Cannon S."/>
            <person name="Baek J."/>
            <person name="Rosen B.D."/>
            <person name="Tar'an B."/>
            <person name="Millan T."/>
            <person name="Zhang X."/>
            <person name="Ramsay L.D."/>
            <person name="Iwata A."/>
            <person name="Wang Y."/>
            <person name="Nelson W."/>
            <person name="Farmer A.D."/>
            <person name="Gaur P.M."/>
            <person name="Soderlund C."/>
            <person name="Penmetsa R.V."/>
            <person name="Xu C."/>
            <person name="Bharti A.K."/>
            <person name="He W."/>
            <person name="Winter P."/>
            <person name="Zhao S."/>
            <person name="Hane J.K."/>
            <person name="Carrasquilla-Garcia N."/>
            <person name="Condie J.A."/>
            <person name="Upadhyaya H.D."/>
            <person name="Luo M.C."/>
            <person name="Thudi M."/>
            <person name="Gowda C.L."/>
            <person name="Singh N.P."/>
            <person name="Lichtenzveig J."/>
            <person name="Gali K.K."/>
            <person name="Rubio J."/>
            <person name="Nadarajan N."/>
            <person name="Dolezel J."/>
            <person name="Bansal K.C."/>
            <person name="Xu X."/>
            <person name="Edwards D."/>
            <person name="Zhang G."/>
            <person name="Kahl G."/>
            <person name="Gil J."/>
            <person name="Singh K.B."/>
            <person name="Datta S.K."/>
            <person name="Jackson S.A."/>
            <person name="Wang J."/>
            <person name="Cook D.R."/>
        </authorList>
    </citation>
    <scope>NUCLEOTIDE SEQUENCE [LARGE SCALE GENOMIC DNA]</scope>
    <source>
        <strain evidence="3">cv. CDC Frontier</strain>
    </source>
</reference>
<evidence type="ECO:0000313" key="3">
    <source>
        <dbReference type="Proteomes" id="UP000087171"/>
    </source>
</evidence>
<proteinExistence type="inferred from homology"/>
<dbReference type="InterPro" id="IPR050898">
    <property type="entry name" value="Plant_acyltransferase"/>
</dbReference>
<organism evidence="3 4">
    <name type="scientific">Cicer arietinum</name>
    <name type="common">Chickpea</name>
    <name type="synonym">Garbanzo</name>
    <dbReference type="NCBI Taxonomy" id="3827"/>
    <lineage>
        <taxon>Eukaryota</taxon>
        <taxon>Viridiplantae</taxon>
        <taxon>Streptophyta</taxon>
        <taxon>Embryophyta</taxon>
        <taxon>Tracheophyta</taxon>
        <taxon>Spermatophyta</taxon>
        <taxon>Magnoliopsida</taxon>
        <taxon>eudicotyledons</taxon>
        <taxon>Gunneridae</taxon>
        <taxon>Pentapetalae</taxon>
        <taxon>rosids</taxon>
        <taxon>fabids</taxon>
        <taxon>Fabales</taxon>
        <taxon>Fabaceae</taxon>
        <taxon>Papilionoideae</taxon>
        <taxon>50 kb inversion clade</taxon>
        <taxon>NPAAA clade</taxon>
        <taxon>Hologalegina</taxon>
        <taxon>IRL clade</taxon>
        <taxon>Cicereae</taxon>
        <taxon>Cicer</taxon>
    </lineage>
</organism>
<dbReference type="GO" id="GO:0016740">
    <property type="term" value="F:transferase activity"/>
    <property type="evidence" value="ECO:0007669"/>
    <property type="project" value="UniProtKB-KW"/>
</dbReference>
<keyword evidence="3" id="KW-1185">Reference proteome</keyword>
<dbReference type="RefSeq" id="XP_027188119.1">
    <property type="nucleotide sequence ID" value="XM_027332318.1"/>
</dbReference>
<comment type="similarity">
    <text evidence="1">Belongs to the plant acyltransferase family.</text>
</comment>
<evidence type="ECO:0000313" key="4">
    <source>
        <dbReference type="RefSeq" id="XP_027188119.1"/>
    </source>
</evidence>
<sequence>MSSSTLTFTVRRCQSELVSPIAPTPREIKLLSNIDDQEGLRFNIPLIFIYRHEPSMIEKDPVKVLKHSLSQTLVYYYPFAGRIREGDNRKLMVDCNGEGVMFIEAEADVTLDQFGDTLQPPFPCFQQLLYDAPDIGQIIDCPLLHIQVTRIKCGGFILALTINHTMCDASGFKQFMNAWAEMAGGSHQPSIQPIWFREFLMGREPPHISFNHREYEQLLPNTTKEEDTTTIVHKSFFFTHSHIATIRRLVPLNLRQCTDFDLITACFWYCHTKAMQLEPNEDVRIMCVVNARSMFKKINRSSLVGYYGNCFAFPAAVTTAGKLCGNSLGYAVELIRKAKSKVTEEYMYSVADLMSIKEHCLYTTVRSCFVSDLTRAKFVEVDFG</sequence>
<gene>
    <name evidence="4" type="primary">LOC101506394</name>
</gene>
<dbReference type="PaxDb" id="3827-XP_004494963.1"/>
<dbReference type="OrthoDB" id="1483986at2759"/>
<name>A0A3Q7X311_CICAR</name>
<dbReference type="GeneID" id="101506394"/>
<accession>A0A3Q7X311</accession>
<dbReference type="InterPro" id="IPR023213">
    <property type="entry name" value="CAT-like_dom_sf"/>
</dbReference>
<evidence type="ECO:0000256" key="2">
    <source>
        <dbReference type="ARBA" id="ARBA00022679"/>
    </source>
</evidence>
<reference evidence="4" key="2">
    <citation type="submission" date="2025-08" db="UniProtKB">
        <authorList>
            <consortium name="RefSeq"/>
        </authorList>
    </citation>
    <scope>IDENTIFICATION</scope>
    <source>
        <tissue evidence="4">Etiolated seedlings</tissue>
    </source>
</reference>
<dbReference type="Gene3D" id="3.30.559.10">
    <property type="entry name" value="Chloramphenicol acetyltransferase-like domain"/>
    <property type="match status" value="2"/>
</dbReference>
<keyword evidence="2" id="KW-0808">Transferase</keyword>
<dbReference type="Proteomes" id="UP000087171">
    <property type="component" value="Chromosome Ca3"/>
</dbReference>
<protein>
    <submittedName>
        <fullName evidence="4">Benzyl alcohol O-benzoyltransferase-like</fullName>
    </submittedName>
</protein>